<dbReference type="CDD" id="cd11054">
    <property type="entry name" value="CYP24A1-like"/>
    <property type="match status" value="1"/>
</dbReference>
<dbReference type="PANTHER" id="PTHR24279">
    <property type="entry name" value="CYTOCHROME P450"/>
    <property type="match status" value="1"/>
</dbReference>
<keyword evidence="3 8" id="KW-0349">Heme</keyword>
<evidence type="ECO:0000256" key="7">
    <source>
        <dbReference type="ARBA" id="ARBA00023033"/>
    </source>
</evidence>
<dbReference type="OMA" id="PVFMQPR"/>
<dbReference type="STRING" id="7232.A0A484BNU9"/>
<comment type="cofactor">
    <cofactor evidence="1 8">
        <name>heme</name>
        <dbReference type="ChEBI" id="CHEBI:30413"/>
    </cofactor>
</comment>
<dbReference type="SUPFAM" id="SSF48264">
    <property type="entry name" value="Cytochrome P450"/>
    <property type="match status" value="1"/>
</dbReference>
<organism evidence="10 11">
    <name type="scientific">Drosophila navojoa</name>
    <name type="common">Fruit fly</name>
    <dbReference type="NCBI Taxonomy" id="7232"/>
    <lineage>
        <taxon>Eukaryota</taxon>
        <taxon>Metazoa</taxon>
        <taxon>Ecdysozoa</taxon>
        <taxon>Arthropoda</taxon>
        <taxon>Hexapoda</taxon>
        <taxon>Insecta</taxon>
        <taxon>Pterygota</taxon>
        <taxon>Neoptera</taxon>
        <taxon>Endopterygota</taxon>
        <taxon>Diptera</taxon>
        <taxon>Brachycera</taxon>
        <taxon>Muscomorpha</taxon>
        <taxon>Ephydroidea</taxon>
        <taxon>Drosophilidae</taxon>
        <taxon>Drosophila</taxon>
    </lineage>
</organism>
<dbReference type="GO" id="GO:0020037">
    <property type="term" value="F:heme binding"/>
    <property type="evidence" value="ECO:0007669"/>
    <property type="project" value="InterPro"/>
</dbReference>
<accession>A0A484BNU9</accession>
<dbReference type="EMBL" id="LSRL02000016">
    <property type="protein sequence ID" value="TDG50418.1"/>
    <property type="molecule type" value="Genomic_DNA"/>
</dbReference>
<comment type="caution">
    <text evidence="10">The sequence shown here is derived from an EMBL/GenBank/DDBJ whole genome shotgun (WGS) entry which is preliminary data.</text>
</comment>
<dbReference type="Proteomes" id="UP000295192">
    <property type="component" value="Unassembled WGS sequence"/>
</dbReference>
<keyword evidence="6 8" id="KW-0408">Iron</keyword>
<keyword evidence="4 8" id="KW-0479">Metal-binding</keyword>
<evidence type="ECO:0000313" key="11">
    <source>
        <dbReference type="Proteomes" id="UP000295192"/>
    </source>
</evidence>
<comment type="similarity">
    <text evidence="2 9">Belongs to the cytochrome P450 family.</text>
</comment>
<dbReference type="InterPro" id="IPR050479">
    <property type="entry name" value="CYP11_CYP27_families"/>
</dbReference>
<name>A0A484BNU9_DRONA</name>
<evidence type="ECO:0000256" key="4">
    <source>
        <dbReference type="ARBA" id="ARBA00022723"/>
    </source>
</evidence>
<dbReference type="PRINTS" id="PR00463">
    <property type="entry name" value="EP450I"/>
</dbReference>
<keyword evidence="11" id="KW-1185">Reference proteome</keyword>
<evidence type="ECO:0000256" key="5">
    <source>
        <dbReference type="ARBA" id="ARBA00023002"/>
    </source>
</evidence>
<dbReference type="GO" id="GO:0016705">
    <property type="term" value="F:oxidoreductase activity, acting on paired donors, with incorporation or reduction of molecular oxygen"/>
    <property type="evidence" value="ECO:0007669"/>
    <property type="project" value="InterPro"/>
</dbReference>
<dbReference type="InterPro" id="IPR036396">
    <property type="entry name" value="Cyt_P450_sf"/>
</dbReference>
<dbReference type="PRINTS" id="PR00385">
    <property type="entry name" value="P450"/>
</dbReference>
<dbReference type="OrthoDB" id="3945418at2759"/>
<dbReference type="Gene3D" id="1.10.630.10">
    <property type="entry name" value="Cytochrome P450"/>
    <property type="match status" value="1"/>
</dbReference>
<dbReference type="FunFam" id="1.10.630.10:FF:000006">
    <property type="entry name" value="Cytochrome P450 302a1, mitochondrial"/>
    <property type="match status" value="1"/>
</dbReference>
<keyword evidence="5 9" id="KW-0560">Oxidoreductase</keyword>
<dbReference type="GO" id="GO:0004497">
    <property type="term" value="F:monooxygenase activity"/>
    <property type="evidence" value="ECO:0007669"/>
    <property type="project" value="UniProtKB-KW"/>
</dbReference>
<reference evidence="10 11" key="1">
    <citation type="journal article" date="2019" name="J. Hered.">
        <title>An Improved Genome Assembly for Drosophila navojoa, the Basal Species in the mojavensis Cluster.</title>
        <authorList>
            <person name="Vanderlinde T."/>
            <person name="Dupim E.G."/>
            <person name="Nazario-Yepiz N.O."/>
            <person name="Carvalho A.B."/>
        </authorList>
    </citation>
    <scope>NUCLEOTIDE SEQUENCE [LARGE SCALE GENOMIC DNA]</scope>
    <source>
        <strain evidence="10">Navoj_Jal97</strain>
        <tissue evidence="10">Whole organism</tissue>
    </source>
</reference>
<evidence type="ECO:0000256" key="9">
    <source>
        <dbReference type="RuleBase" id="RU000461"/>
    </source>
</evidence>
<dbReference type="InterPro" id="IPR017972">
    <property type="entry name" value="Cyt_P450_CS"/>
</dbReference>
<feature type="binding site" description="axial binding residue" evidence="8">
    <location>
        <position position="466"/>
    </location>
    <ligand>
        <name>heme</name>
        <dbReference type="ChEBI" id="CHEBI:30413"/>
    </ligand>
    <ligandPart>
        <name>Fe</name>
        <dbReference type="ChEBI" id="CHEBI:18248"/>
    </ligandPart>
</feature>
<sequence>MALIKAPLVARQIALVGARSVQTASAVNPSDDAAAAQVRPFSELPRPGKLRFMRSFMPGGEFYDTSFMEVTNVLRKRYGNIFIIPGTLGREDWVATFNTKDIETVFRNEGIWPYRSGFDSLVYFREHIRPDVFAERKGLISAQHEDWGKFRSAVNPVFMQPKGLRMYYQPLSNINNEFIERIKEIRDPQTLEVPGNFEEEMSRLVFESIALIAFNRELGIIRKQRDNKDILALFKISRQIFQLSFKLDIQPSIWKYVSTPTYRELMRAQNESVDIAQRLIEEARVESERRRQAGEESGQLSMLDKMMSIDPKIAVVMSLDMLMAGVDGSSTFLSALLLCLSKHPEKQQKLREELLRVMPSKDTVLDEDNMKDMPYLRAVIKEALRYYPNGLGSFRQCIADVTLSGYHIPKGTQILVGANALLKDEAYFERANEYLPERWLRDPKTNKKIQVTPFTYLPFGFGPRQCIGKRIVDLQMETTLAKLIRNFYVEFNYDASKPYKSLFLMEPAIEFRFKFTDVEK</sequence>
<protein>
    <recommendedName>
        <fullName evidence="12">Cytochrome P450</fullName>
    </recommendedName>
</protein>
<evidence type="ECO:0000256" key="6">
    <source>
        <dbReference type="ARBA" id="ARBA00023004"/>
    </source>
</evidence>
<evidence type="ECO:0000256" key="3">
    <source>
        <dbReference type="ARBA" id="ARBA00022617"/>
    </source>
</evidence>
<dbReference type="PANTHER" id="PTHR24279:SF120">
    <property type="entry name" value="CYTOCHROME P450"/>
    <property type="match status" value="1"/>
</dbReference>
<evidence type="ECO:0008006" key="12">
    <source>
        <dbReference type="Google" id="ProtNLM"/>
    </source>
</evidence>
<dbReference type="KEGG" id="dnv:108652421"/>
<dbReference type="PROSITE" id="PS00086">
    <property type="entry name" value="CYTOCHROME_P450"/>
    <property type="match status" value="1"/>
</dbReference>
<evidence type="ECO:0000256" key="2">
    <source>
        <dbReference type="ARBA" id="ARBA00010617"/>
    </source>
</evidence>
<evidence type="ECO:0000313" key="10">
    <source>
        <dbReference type="EMBL" id="TDG50418.1"/>
    </source>
</evidence>
<keyword evidence="7 9" id="KW-0503">Monooxygenase</keyword>
<evidence type="ECO:0000256" key="8">
    <source>
        <dbReference type="PIRSR" id="PIRSR602401-1"/>
    </source>
</evidence>
<dbReference type="AlphaFoldDB" id="A0A484BNU9"/>
<dbReference type="GO" id="GO:0005506">
    <property type="term" value="F:iron ion binding"/>
    <property type="evidence" value="ECO:0007669"/>
    <property type="project" value="InterPro"/>
</dbReference>
<dbReference type="Pfam" id="PF00067">
    <property type="entry name" value="p450"/>
    <property type="match status" value="1"/>
</dbReference>
<gene>
    <name evidence="10" type="ORF">AWZ03_003323</name>
</gene>
<evidence type="ECO:0000256" key="1">
    <source>
        <dbReference type="ARBA" id="ARBA00001971"/>
    </source>
</evidence>
<proteinExistence type="inferred from homology"/>
<dbReference type="InterPro" id="IPR002401">
    <property type="entry name" value="Cyt_P450_E_grp-I"/>
</dbReference>
<dbReference type="InterPro" id="IPR001128">
    <property type="entry name" value="Cyt_P450"/>
</dbReference>